<evidence type="ECO:0000313" key="6">
    <source>
        <dbReference type="EMBL" id="AMK11370.1"/>
    </source>
</evidence>
<keyword evidence="4" id="KW-0804">Transcription</keyword>
<evidence type="ECO:0000259" key="5">
    <source>
        <dbReference type="PROSITE" id="PS50931"/>
    </source>
</evidence>
<dbReference type="Gene3D" id="3.40.190.10">
    <property type="entry name" value="Periplasmic binding protein-like II"/>
    <property type="match status" value="2"/>
</dbReference>
<gene>
    <name evidence="6" type="ORF">AWY79_09700</name>
</gene>
<dbReference type="SUPFAM" id="SSF53850">
    <property type="entry name" value="Periplasmic binding protein-like II"/>
    <property type="match status" value="1"/>
</dbReference>
<protein>
    <submittedName>
        <fullName evidence="6">LysR family transcriptional regulator</fullName>
    </submittedName>
</protein>
<dbReference type="InterPro" id="IPR050176">
    <property type="entry name" value="LTTR"/>
</dbReference>
<reference evidence="6 7" key="1">
    <citation type="journal article" date="2016" name="Front. Microbiol.">
        <title>Genome Sequence of the Piezophilic, Mesophilic Sulfate-Reducing Bacterium Desulfovibrio indicus J2T.</title>
        <authorList>
            <person name="Cao J."/>
            <person name="Maignien L."/>
            <person name="Shao Z."/>
            <person name="Alain K."/>
            <person name="Jebbar M."/>
        </authorList>
    </citation>
    <scope>NUCLEOTIDE SEQUENCE [LARGE SCALE GENOMIC DNA]</scope>
    <source>
        <strain evidence="6 7">J2</strain>
    </source>
</reference>
<dbReference type="InterPro" id="IPR000847">
    <property type="entry name" value="LysR_HTH_N"/>
</dbReference>
<dbReference type="PROSITE" id="PS50931">
    <property type="entry name" value="HTH_LYSR"/>
    <property type="match status" value="1"/>
</dbReference>
<dbReference type="Gene3D" id="1.10.10.10">
    <property type="entry name" value="Winged helix-like DNA-binding domain superfamily/Winged helix DNA-binding domain"/>
    <property type="match status" value="1"/>
</dbReference>
<evidence type="ECO:0000313" key="7">
    <source>
        <dbReference type="Proteomes" id="UP000055611"/>
    </source>
</evidence>
<dbReference type="InterPro" id="IPR036388">
    <property type="entry name" value="WH-like_DNA-bd_sf"/>
</dbReference>
<feature type="domain" description="HTH lysR-type" evidence="5">
    <location>
        <begin position="10"/>
        <end position="67"/>
    </location>
</feature>
<dbReference type="Proteomes" id="UP000055611">
    <property type="component" value="Chromosome"/>
</dbReference>
<evidence type="ECO:0000256" key="3">
    <source>
        <dbReference type="ARBA" id="ARBA00023125"/>
    </source>
</evidence>
<name>A0ABN4LY26_9BACT</name>
<comment type="similarity">
    <text evidence="1">Belongs to the LysR transcriptional regulatory family.</text>
</comment>
<evidence type="ECO:0000256" key="1">
    <source>
        <dbReference type="ARBA" id="ARBA00009437"/>
    </source>
</evidence>
<dbReference type="Pfam" id="PF00126">
    <property type="entry name" value="HTH_1"/>
    <property type="match status" value="1"/>
</dbReference>
<sequence length="289" mass="31520">MLDETSLIQLPPDLLRTFVAAADSGSFTRAAPLVHRTQSAVSMQMKRLETDLGRELFRREGRGVALTTEGDVLYRYARRLLDLHDEALVAIGTPRMHGVVRCGAPEDYATRYLPGALQRFAAAHPRVQVDVYCDDSSRLREMYRAGELDVVLTTEETAGAVDSRPLPLAWLVADRGAPVERRPLPLALYHQGCLYRRNGLAALERASIPYRVAYGSPSMTGVLAAIRAGLAVGPVSVGTVAEGCRLAVPGDGLPEIRPVAIQLRAGRNKRPAILEAFAGFMRQELLLVP</sequence>
<keyword evidence="7" id="KW-1185">Reference proteome</keyword>
<evidence type="ECO:0000256" key="4">
    <source>
        <dbReference type="ARBA" id="ARBA00023163"/>
    </source>
</evidence>
<dbReference type="EMBL" id="CP014206">
    <property type="protein sequence ID" value="AMK11370.1"/>
    <property type="molecule type" value="Genomic_DNA"/>
</dbReference>
<dbReference type="PANTHER" id="PTHR30579:SF7">
    <property type="entry name" value="HTH-TYPE TRANSCRIPTIONAL REGULATOR LRHA-RELATED"/>
    <property type="match status" value="1"/>
</dbReference>
<evidence type="ECO:0000256" key="2">
    <source>
        <dbReference type="ARBA" id="ARBA00023015"/>
    </source>
</evidence>
<proteinExistence type="inferred from homology"/>
<dbReference type="InterPro" id="IPR036390">
    <property type="entry name" value="WH_DNA-bd_sf"/>
</dbReference>
<organism evidence="6 7">
    <name type="scientific">Pseudodesulfovibrio indicus</name>
    <dbReference type="NCBI Taxonomy" id="1716143"/>
    <lineage>
        <taxon>Bacteria</taxon>
        <taxon>Pseudomonadati</taxon>
        <taxon>Thermodesulfobacteriota</taxon>
        <taxon>Desulfovibrionia</taxon>
        <taxon>Desulfovibrionales</taxon>
        <taxon>Desulfovibrionaceae</taxon>
    </lineage>
</organism>
<keyword evidence="3" id="KW-0238">DNA-binding</keyword>
<dbReference type="Pfam" id="PF03466">
    <property type="entry name" value="LysR_substrate"/>
    <property type="match status" value="1"/>
</dbReference>
<dbReference type="InterPro" id="IPR005119">
    <property type="entry name" value="LysR_subst-bd"/>
</dbReference>
<keyword evidence="2" id="KW-0805">Transcription regulation</keyword>
<dbReference type="PRINTS" id="PR00039">
    <property type="entry name" value="HTHLYSR"/>
</dbReference>
<dbReference type="PANTHER" id="PTHR30579">
    <property type="entry name" value="TRANSCRIPTIONAL REGULATOR"/>
    <property type="match status" value="1"/>
</dbReference>
<dbReference type="SUPFAM" id="SSF46785">
    <property type="entry name" value="Winged helix' DNA-binding domain"/>
    <property type="match status" value="1"/>
</dbReference>
<accession>A0ABN4LY26</accession>